<dbReference type="InterPro" id="IPR051147">
    <property type="entry name" value="CFAP_domain-containing"/>
</dbReference>
<dbReference type="InterPro" id="IPR025252">
    <property type="entry name" value="DUF4200"/>
</dbReference>
<comment type="caution">
    <text evidence="4">The sequence shown here is derived from an EMBL/GenBank/DDBJ whole genome shotgun (WGS) entry which is preliminary data.</text>
</comment>
<evidence type="ECO:0000313" key="4">
    <source>
        <dbReference type="EMBL" id="CAF1145197.1"/>
    </source>
</evidence>
<dbReference type="AlphaFoldDB" id="A0A814SC87"/>
<evidence type="ECO:0000313" key="5">
    <source>
        <dbReference type="Proteomes" id="UP000663852"/>
    </source>
</evidence>
<dbReference type="EMBL" id="CAJNOJ010000116">
    <property type="protein sequence ID" value="CAF1145197.1"/>
    <property type="molecule type" value="Genomic_DNA"/>
</dbReference>
<evidence type="ECO:0000256" key="2">
    <source>
        <dbReference type="SAM" id="Coils"/>
    </source>
</evidence>
<evidence type="ECO:0000256" key="1">
    <source>
        <dbReference type="ARBA" id="ARBA00023054"/>
    </source>
</evidence>
<sequence>MIETSHSVLFDLCDWQKQERQRRLHKRGNNDQKLCDIETAESDPEGFKSNQLLTDIDREWIIKQTQNRRGERNSLRDYLRKNHELFILQYTINVKRNEIERLEKDLRREEHALIKSEKYIMEDLALFDQFLDAWNRNASDAAARADEESMKKEELINEIKRLEKTLLTCQNDRNHLIDLLRQSRRHQQFLFKFAPEGWRSQILNSIETEQTDNRSIDAFKHTANSNKESILMSPEDYSLYFTQPDQLLEIFTEMEEKSLPLVEKSQHTSEVLDRIHSTTITTQTEQDHQVEQLQLKINHLKDLINHEIEREITCKNLFTQYKTMKDNPFNDQLKQAIEQLYKKYIISDDVGLSTHSMLQAVESKIQNLFHIIEQMNSTDIVEAEKSRQMMVRWTRRQEKVHQEKLANETKQQKALLRSSAPPYVKVEEENVLSLLLFPSFSDRSNNNGTITSISNKKIL</sequence>
<dbReference type="PANTHER" id="PTHR21683">
    <property type="entry name" value="COILED-COIL DOMAIN-CONTAINING PROTEIN 42 LIKE-2-LIKE-RELATED"/>
    <property type="match status" value="1"/>
</dbReference>
<proteinExistence type="predicted"/>
<feature type="domain" description="DUF4200" evidence="3">
    <location>
        <begin position="78"/>
        <end position="195"/>
    </location>
</feature>
<evidence type="ECO:0000259" key="3">
    <source>
        <dbReference type="Pfam" id="PF13863"/>
    </source>
</evidence>
<name>A0A814SC87_ADIRI</name>
<dbReference type="PANTHER" id="PTHR21683:SF3">
    <property type="entry name" value="CILIA AND FLAGELLA ASSOCIATED PROTEIN 100"/>
    <property type="match status" value="1"/>
</dbReference>
<dbReference type="Pfam" id="PF13863">
    <property type="entry name" value="DUF4200"/>
    <property type="match status" value="1"/>
</dbReference>
<reference evidence="4" key="1">
    <citation type="submission" date="2021-02" db="EMBL/GenBank/DDBJ databases">
        <authorList>
            <person name="Nowell W R."/>
        </authorList>
    </citation>
    <scope>NUCLEOTIDE SEQUENCE</scope>
</reference>
<dbReference type="OrthoDB" id="10264063at2759"/>
<organism evidence="4 5">
    <name type="scientific">Adineta ricciae</name>
    <name type="common">Rotifer</name>
    <dbReference type="NCBI Taxonomy" id="249248"/>
    <lineage>
        <taxon>Eukaryota</taxon>
        <taxon>Metazoa</taxon>
        <taxon>Spiralia</taxon>
        <taxon>Gnathifera</taxon>
        <taxon>Rotifera</taxon>
        <taxon>Eurotatoria</taxon>
        <taxon>Bdelloidea</taxon>
        <taxon>Adinetida</taxon>
        <taxon>Adinetidae</taxon>
        <taxon>Adineta</taxon>
    </lineage>
</organism>
<keyword evidence="1 2" id="KW-0175">Coiled coil</keyword>
<dbReference type="Proteomes" id="UP000663852">
    <property type="component" value="Unassembled WGS sequence"/>
</dbReference>
<dbReference type="GO" id="GO:0005856">
    <property type="term" value="C:cytoskeleton"/>
    <property type="evidence" value="ECO:0007669"/>
    <property type="project" value="UniProtKB-ARBA"/>
</dbReference>
<accession>A0A814SC87</accession>
<feature type="coiled-coil region" evidence="2">
    <location>
        <begin position="92"/>
        <end position="172"/>
    </location>
</feature>
<protein>
    <recommendedName>
        <fullName evidence="3">DUF4200 domain-containing protein</fullName>
    </recommendedName>
</protein>
<gene>
    <name evidence="4" type="ORF">EDS130_LOCUS22307</name>
</gene>